<dbReference type="AlphaFoldDB" id="A0A7J3UZR3"/>
<sequence>MGLKESEKIRYSRQIMVKGWGEAAQLKVKSARVAVIGVGGLGSPASLYLAASGVGYLRLIDCDTVDLSNLNRQILHWSTDLGRPKVESAAMKLTQLNPEIAVDPVNEALTVDNVAELLKGIDVVVDGLDNLQSRFIVNEACVSLRIPYVYGAVYGMEGFLTTIVPGEGPCLRCIYPSASATAEAFPVVGTAPGVIGSLEASEALKLITGIGKPAIERLIIYDGELMRFDEIAIKKDEGCPVCSRQKPIR</sequence>
<dbReference type="InterPro" id="IPR045886">
    <property type="entry name" value="ThiF/MoeB/HesA"/>
</dbReference>
<dbReference type="GO" id="GO:0008641">
    <property type="term" value="F:ubiquitin-like modifier activating enzyme activity"/>
    <property type="evidence" value="ECO:0007669"/>
    <property type="project" value="InterPro"/>
</dbReference>
<name>A0A7J3UZR3_9CREN</name>
<dbReference type="GO" id="GO:0005737">
    <property type="term" value="C:cytoplasm"/>
    <property type="evidence" value="ECO:0007669"/>
    <property type="project" value="TreeGrafter"/>
</dbReference>
<dbReference type="InterPro" id="IPR035985">
    <property type="entry name" value="Ubiquitin-activating_enz"/>
</dbReference>
<dbReference type="EMBL" id="DRVT01000051">
    <property type="protein sequence ID" value="HHI49358.1"/>
    <property type="molecule type" value="Genomic_DNA"/>
</dbReference>
<dbReference type="CDD" id="cd00757">
    <property type="entry name" value="ThiF_MoeB_HesA_family"/>
    <property type="match status" value="1"/>
</dbReference>
<dbReference type="PANTHER" id="PTHR10953">
    <property type="entry name" value="UBIQUITIN-ACTIVATING ENZYME E1"/>
    <property type="match status" value="1"/>
</dbReference>
<dbReference type="GO" id="GO:0004792">
    <property type="term" value="F:thiosulfate-cyanide sulfurtransferase activity"/>
    <property type="evidence" value="ECO:0007669"/>
    <property type="project" value="TreeGrafter"/>
</dbReference>
<dbReference type="Gene3D" id="3.40.50.720">
    <property type="entry name" value="NAD(P)-binding Rossmann-like Domain"/>
    <property type="match status" value="1"/>
</dbReference>
<comment type="similarity">
    <text evidence="1">Belongs to the HesA/MoeB/ThiF family.</text>
</comment>
<protein>
    <submittedName>
        <fullName evidence="3">HesA/MoeB/ThiF family protein</fullName>
    </submittedName>
</protein>
<feature type="domain" description="THIF-type NAD/FAD binding fold" evidence="2">
    <location>
        <begin position="11"/>
        <end position="241"/>
    </location>
</feature>
<proteinExistence type="inferred from homology"/>
<organism evidence="3">
    <name type="scientific">Candidatus Methanosuratincola petrocarbonis</name>
    <name type="common">ex Vanwonterghem et al. 2016</name>
    <dbReference type="NCBI Taxonomy" id="1867261"/>
    <lineage>
        <taxon>Archaea</taxon>
        <taxon>Thermoproteota</taxon>
        <taxon>Methanosuratincolia</taxon>
        <taxon>Candidatus Methanomethylicales</taxon>
        <taxon>Candidatus Methanomethylicaceae</taxon>
        <taxon>Candidatus Methanosuratincola (ex Vanwonterghem et al. 2016)</taxon>
    </lineage>
</organism>
<evidence type="ECO:0000256" key="1">
    <source>
        <dbReference type="ARBA" id="ARBA00009919"/>
    </source>
</evidence>
<dbReference type="GO" id="GO:0016779">
    <property type="term" value="F:nucleotidyltransferase activity"/>
    <property type="evidence" value="ECO:0007669"/>
    <property type="project" value="TreeGrafter"/>
</dbReference>
<accession>A0A7J3UZR3</accession>
<gene>
    <name evidence="3" type="ORF">ENL91_04215</name>
</gene>
<dbReference type="SUPFAM" id="SSF69572">
    <property type="entry name" value="Activating enzymes of the ubiquitin-like proteins"/>
    <property type="match status" value="1"/>
</dbReference>
<evidence type="ECO:0000259" key="2">
    <source>
        <dbReference type="Pfam" id="PF00899"/>
    </source>
</evidence>
<evidence type="ECO:0000313" key="3">
    <source>
        <dbReference type="EMBL" id="HHI49358.1"/>
    </source>
</evidence>
<dbReference type="InterPro" id="IPR000594">
    <property type="entry name" value="ThiF_NAD_FAD-bd"/>
</dbReference>
<dbReference type="FunFam" id="3.40.50.720:FF:000080">
    <property type="entry name" value="Thiazole biosynthesis adenylyltransferase ThiF"/>
    <property type="match status" value="1"/>
</dbReference>
<reference evidence="3" key="1">
    <citation type="journal article" date="2020" name="mSystems">
        <title>Genome- and Community-Level Interaction Insights into Carbon Utilization and Element Cycling Functions of Hydrothermarchaeota in Hydrothermal Sediment.</title>
        <authorList>
            <person name="Zhou Z."/>
            <person name="Liu Y."/>
            <person name="Xu W."/>
            <person name="Pan J."/>
            <person name="Luo Z.H."/>
            <person name="Li M."/>
        </authorList>
    </citation>
    <scope>NUCLEOTIDE SEQUENCE [LARGE SCALE GENOMIC DNA]</scope>
    <source>
        <strain evidence="3">SpSt-1038</strain>
    </source>
</reference>
<dbReference type="Pfam" id="PF00899">
    <property type="entry name" value="ThiF"/>
    <property type="match status" value="1"/>
</dbReference>
<dbReference type="PANTHER" id="PTHR10953:SF102">
    <property type="entry name" value="ADENYLYLTRANSFERASE AND SULFURTRANSFERASE MOCS3"/>
    <property type="match status" value="1"/>
</dbReference>
<comment type="caution">
    <text evidence="3">The sequence shown here is derived from an EMBL/GenBank/DDBJ whole genome shotgun (WGS) entry which is preliminary data.</text>
</comment>